<dbReference type="Pfam" id="PF00106">
    <property type="entry name" value="adh_short"/>
    <property type="match status" value="1"/>
</dbReference>
<dbReference type="Proteomes" id="UP000515908">
    <property type="component" value="Chromosome 15"/>
</dbReference>
<evidence type="ECO:0000256" key="1">
    <source>
        <dbReference type="ARBA" id="ARBA00006484"/>
    </source>
</evidence>
<evidence type="ECO:0000313" key="4">
    <source>
        <dbReference type="Proteomes" id="UP000515908"/>
    </source>
</evidence>
<dbReference type="VEuPathDB" id="TriTrypDB:ADEAN_000727500"/>
<dbReference type="OrthoDB" id="191139at2759"/>
<dbReference type="PANTHER" id="PTHR24320">
    <property type="entry name" value="RETINOL DEHYDROGENASE"/>
    <property type="match status" value="1"/>
</dbReference>
<dbReference type="GO" id="GO:0016491">
    <property type="term" value="F:oxidoreductase activity"/>
    <property type="evidence" value="ECO:0007669"/>
    <property type="project" value="UniProtKB-KW"/>
</dbReference>
<proteinExistence type="inferred from homology"/>
<dbReference type="InterPro" id="IPR036291">
    <property type="entry name" value="NAD(P)-bd_dom_sf"/>
</dbReference>
<dbReference type="InterPro" id="IPR002347">
    <property type="entry name" value="SDR_fam"/>
</dbReference>
<keyword evidence="2" id="KW-0560">Oxidoreductase</keyword>
<evidence type="ECO:0000256" key="2">
    <source>
        <dbReference type="ARBA" id="ARBA00023002"/>
    </source>
</evidence>
<sequence>MLLRYKCALPARRSGSLSQCVYFYRCSSVFHSPRSGKKISNVKQEPLFPGKYRRIVNFEGEHEYNYGTHTLRLLRESKAFAVIPGGCLLYWGMTWFPTFPVLPWEAQLVYLGVLCLVSRLVARGKQNKVVKNLIGRNVVITGGTSGIGLATASQLVKMGANVTVLSKPGGHAERAMEYLNQKKRDESQTVEFVPLDLADFIAVREYCKRARAKQMGVDLLINNAGVIHVKQVLTRFGDDEQLAINYLGPYLLTEGLLPLIEQTHGRVVYVSCSAHAAVEGNVVQTYLSGRGVWSPRVADKFDGLEQFGFTKLGNIYHAQQLAVRSYPAPAKQSLAARLVAQKDPKYAAATPQLTAAELSLKNKEEDHFTSCACTPGGVATRLFRNVPFADIAFSYLRYGMLLMMRTPSEGSQTVVNACLRDELYNGGYYMNCRYEPSGLSGAACSVQERNNLMNWTHKKMSPYMKWD</sequence>
<protein>
    <submittedName>
        <fullName evidence="3">Short chain dehydrogenase/KR domain/Enoyl-(Acyl carrier protein) reductase, putative</fullName>
    </submittedName>
</protein>
<name>S9VA96_9TRYP</name>
<keyword evidence="4" id="KW-1185">Reference proteome</keyword>
<comment type="similarity">
    <text evidence="1">Belongs to the short-chain dehydrogenases/reductases (SDR) family.</text>
</comment>
<dbReference type="PRINTS" id="PR00081">
    <property type="entry name" value="GDHRDH"/>
</dbReference>
<dbReference type="AlphaFoldDB" id="S9VA96"/>
<dbReference type="SUPFAM" id="SSF51735">
    <property type="entry name" value="NAD(P)-binding Rossmann-fold domains"/>
    <property type="match status" value="1"/>
</dbReference>
<dbReference type="EMBL" id="LR877159">
    <property type="protein sequence ID" value="CAD2219766.1"/>
    <property type="molecule type" value="Genomic_DNA"/>
</dbReference>
<accession>S9VA96</accession>
<organism evidence="3 4">
    <name type="scientific">Angomonas deanei</name>
    <dbReference type="NCBI Taxonomy" id="59799"/>
    <lineage>
        <taxon>Eukaryota</taxon>
        <taxon>Discoba</taxon>
        <taxon>Euglenozoa</taxon>
        <taxon>Kinetoplastea</taxon>
        <taxon>Metakinetoplastina</taxon>
        <taxon>Trypanosomatida</taxon>
        <taxon>Trypanosomatidae</taxon>
        <taxon>Strigomonadinae</taxon>
        <taxon>Angomonas</taxon>
    </lineage>
</organism>
<evidence type="ECO:0000313" key="3">
    <source>
        <dbReference type="EMBL" id="CAD2219766.1"/>
    </source>
</evidence>
<reference evidence="3 4" key="1">
    <citation type="submission" date="2020-08" db="EMBL/GenBank/DDBJ databases">
        <authorList>
            <person name="Newling K."/>
            <person name="Davey J."/>
            <person name="Forrester S."/>
        </authorList>
    </citation>
    <scope>NUCLEOTIDE SEQUENCE [LARGE SCALE GENOMIC DNA]</scope>
    <source>
        <strain evidence="4">Crithidia deanei Carvalho (ATCC PRA-265)</strain>
    </source>
</reference>
<gene>
    <name evidence="3" type="ORF">ADEAN_000727500</name>
</gene>
<dbReference type="Gene3D" id="3.40.50.720">
    <property type="entry name" value="NAD(P)-binding Rossmann-like Domain"/>
    <property type="match status" value="1"/>
</dbReference>
<dbReference type="PANTHER" id="PTHR24320:SF148">
    <property type="entry name" value="NAD(P)-BINDING ROSSMANN-FOLD SUPERFAMILY PROTEIN"/>
    <property type="match status" value="1"/>
</dbReference>